<dbReference type="Pfam" id="PF16297">
    <property type="entry name" value="DUF4939"/>
    <property type="match status" value="1"/>
</dbReference>
<sequence>MMIPLDWKVSCKKPTEFPSVCPQDDAAECGSFLLQVALYIEMQPQKFTTERTKGAFLISLLKGRALLWAKAIWNANSAIINSYDAFTNHFKEVFGHTTGDF</sequence>
<evidence type="ECO:0000313" key="3">
    <source>
        <dbReference type="Proteomes" id="UP000472270"/>
    </source>
</evidence>
<dbReference type="InterPro" id="IPR032549">
    <property type="entry name" value="DUF4939"/>
</dbReference>
<evidence type="ECO:0000313" key="2">
    <source>
        <dbReference type="Ensembl" id="ENSSRHP00000001179.1"/>
    </source>
</evidence>
<evidence type="ECO:0000259" key="1">
    <source>
        <dbReference type="Pfam" id="PF16297"/>
    </source>
</evidence>
<accession>A0A673FGE0</accession>
<keyword evidence="3" id="KW-1185">Reference proteome</keyword>
<proteinExistence type="predicted"/>
<dbReference type="Proteomes" id="UP000472270">
    <property type="component" value="Unassembled WGS sequence"/>
</dbReference>
<reference evidence="2" key="1">
    <citation type="submission" date="2025-08" db="UniProtKB">
        <authorList>
            <consortium name="Ensembl"/>
        </authorList>
    </citation>
    <scope>IDENTIFICATION</scope>
</reference>
<dbReference type="AlphaFoldDB" id="A0A673FGE0"/>
<organism evidence="2 3">
    <name type="scientific">Sinocyclocheilus rhinocerous</name>
    <dbReference type="NCBI Taxonomy" id="307959"/>
    <lineage>
        <taxon>Eukaryota</taxon>
        <taxon>Metazoa</taxon>
        <taxon>Chordata</taxon>
        <taxon>Craniata</taxon>
        <taxon>Vertebrata</taxon>
        <taxon>Euteleostomi</taxon>
        <taxon>Actinopterygii</taxon>
        <taxon>Neopterygii</taxon>
        <taxon>Teleostei</taxon>
        <taxon>Ostariophysi</taxon>
        <taxon>Cypriniformes</taxon>
        <taxon>Cyprinidae</taxon>
        <taxon>Cyprininae</taxon>
        <taxon>Sinocyclocheilus</taxon>
    </lineage>
</organism>
<protein>
    <recommendedName>
        <fullName evidence="1">DUF4939 domain-containing protein</fullName>
    </recommendedName>
</protein>
<feature type="domain" description="DUF4939" evidence="1">
    <location>
        <begin position="11"/>
        <end position="99"/>
    </location>
</feature>
<dbReference type="Ensembl" id="ENSSRHT00000001235.1">
    <property type="protein sequence ID" value="ENSSRHP00000001179.1"/>
    <property type="gene ID" value="ENSSRHG00000000814.1"/>
</dbReference>
<reference evidence="2" key="2">
    <citation type="submission" date="2025-09" db="UniProtKB">
        <authorList>
            <consortium name="Ensembl"/>
        </authorList>
    </citation>
    <scope>IDENTIFICATION</scope>
</reference>
<name>A0A673FGE0_9TELE</name>